<dbReference type="AlphaFoldDB" id="A0AAD9GEL9"/>
<feature type="domain" description="N-acetyltransferase" evidence="1">
    <location>
        <begin position="1"/>
        <end position="141"/>
    </location>
</feature>
<reference evidence="2" key="1">
    <citation type="submission" date="2023-08" db="EMBL/GenBank/DDBJ databases">
        <title>Reference Genome Resource for the Citrus Pathogen Phytophthora citrophthora.</title>
        <authorList>
            <person name="Moller H."/>
            <person name="Coetzee B."/>
            <person name="Rose L.J."/>
            <person name="Van Niekerk J.M."/>
        </authorList>
    </citation>
    <scope>NUCLEOTIDE SEQUENCE</scope>
    <source>
        <strain evidence="2">STE-U-9442</strain>
    </source>
</reference>
<dbReference type="EMBL" id="JASMQC010000020">
    <property type="protein sequence ID" value="KAK1937094.1"/>
    <property type="molecule type" value="Genomic_DNA"/>
</dbReference>
<dbReference type="InterPro" id="IPR000182">
    <property type="entry name" value="GNAT_dom"/>
</dbReference>
<proteinExistence type="predicted"/>
<dbReference type="SUPFAM" id="SSF55729">
    <property type="entry name" value="Acyl-CoA N-acyltransferases (Nat)"/>
    <property type="match status" value="1"/>
</dbReference>
<dbReference type="PROSITE" id="PS51186">
    <property type="entry name" value="GNAT"/>
    <property type="match status" value="1"/>
</dbReference>
<dbReference type="PANTHER" id="PTHR43441:SF2">
    <property type="entry name" value="FAMILY ACETYLTRANSFERASE, PUTATIVE (AFU_ORTHOLOGUE AFUA_7G00850)-RELATED"/>
    <property type="match status" value="1"/>
</dbReference>
<organism evidence="2 3">
    <name type="scientific">Phytophthora citrophthora</name>
    <dbReference type="NCBI Taxonomy" id="4793"/>
    <lineage>
        <taxon>Eukaryota</taxon>
        <taxon>Sar</taxon>
        <taxon>Stramenopiles</taxon>
        <taxon>Oomycota</taxon>
        <taxon>Peronosporomycetes</taxon>
        <taxon>Peronosporales</taxon>
        <taxon>Peronosporaceae</taxon>
        <taxon>Phytophthora</taxon>
    </lineage>
</organism>
<dbReference type="GO" id="GO:1990189">
    <property type="term" value="F:protein N-terminal-serine acetyltransferase activity"/>
    <property type="evidence" value="ECO:0007669"/>
    <property type="project" value="TreeGrafter"/>
</dbReference>
<evidence type="ECO:0000259" key="1">
    <source>
        <dbReference type="PROSITE" id="PS51186"/>
    </source>
</evidence>
<protein>
    <recommendedName>
        <fullName evidence="1">N-acetyltransferase domain-containing protein</fullName>
    </recommendedName>
</protein>
<dbReference type="GO" id="GO:0008999">
    <property type="term" value="F:protein-N-terminal-alanine acetyltransferase activity"/>
    <property type="evidence" value="ECO:0007669"/>
    <property type="project" value="TreeGrafter"/>
</dbReference>
<dbReference type="InterPro" id="IPR016181">
    <property type="entry name" value="Acyl_CoA_acyltransferase"/>
</dbReference>
<dbReference type="InterPro" id="IPR051908">
    <property type="entry name" value="Ribosomal_N-acetyltransferase"/>
</dbReference>
<name>A0AAD9GEL9_9STRA</name>
<evidence type="ECO:0000313" key="3">
    <source>
        <dbReference type="Proteomes" id="UP001259832"/>
    </source>
</evidence>
<comment type="caution">
    <text evidence="2">The sequence shown here is derived from an EMBL/GenBank/DDBJ whole genome shotgun (WGS) entry which is preliminary data.</text>
</comment>
<keyword evidence="3" id="KW-1185">Reference proteome</keyword>
<dbReference type="Proteomes" id="UP001259832">
    <property type="component" value="Unassembled WGS sequence"/>
</dbReference>
<dbReference type="PANTHER" id="PTHR43441">
    <property type="entry name" value="RIBOSOMAL-PROTEIN-SERINE ACETYLTRANSFERASE"/>
    <property type="match status" value="1"/>
</dbReference>
<dbReference type="Pfam" id="PF13302">
    <property type="entry name" value="Acetyltransf_3"/>
    <property type="match status" value="1"/>
</dbReference>
<accession>A0AAD9GEL9</accession>
<gene>
    <name evidence="2" type="ORF">P3T76_009872</name>
</gene>
<evidence type="ECO:0000313" key="2">
    <source>
        <dbReference type="EMBL" id="KAK1937094.1"/>
    </source>
</evidence>
<dbReference type="Gene3D" id="3.40.630.30">
    <property type="match status" value="1"/>
</dbReference>
<sequence>MWNAQTDDSRDARWTYMPFGPFANLTEFEKWGLESENSNKTQFYAVIVDGHAVGFVAYTNIRPTDGVVEVGVYYTSQLVKTRAATEAMYLAIANAFEIGYRRFEWRCDSYNLSSRGAATRYGFTYEGLFRQALVYRGRNRDTTCFSIIDVDWKNGLKDAFERWLDASNFDDEGKQKLRLSELTAPFVHAKP</sequence>